<accession>A0A7I8V5S0</accession>
<dbReference type="Gene3D" id="3.30.200.20">
    <property type="entry name" value="Phosphorylase Kinase, domain 1"/>
    <property type="match status" value="1"/>
</dbReference>
<comment type="similarity">
    <text evidence="10">Belongs to the protein kinase superfamily.</text>
</comment>
<dbReference type="GO" id="GO:0005524">
    <property type="term" value="F:ATP binding"/>
    <property type="evidence" value="ECO:0007669"/>
    <property type="project" value="UniProtKB-UniRule"/>
</dbReference>
<keyword evidence="13" id="KW-1185">Reference proteome</keyword>
<sequence>MLFSPLSPNISKSALTSIRRRLSNASPRICPTPPRRSSLAINSIIYQNRGPSANLTTPTSPAVFNFNELPRKSVTEITNSPLSAIKNRRPSIRLEKLIGAGGFGKVYAGRWNGRKVAIKKLKKKTARDECITSEEYALNFSHPNIVRVFWVDTIDSCEAETIIVMEYAGRKNLQHIIDNYDEVLPMNTRIRYLTDLLKALEYMHSKDFVHLDVKPANIIIDSVTDTCKLGDFGCVQKLGDSHSVESNVVGTYAYRAPELFRGQYPSDKSDIYSTGISMWQMKERRVPYENVHHHIIAFKVVSQNRRPSIRLLDSSEEESIYKDIFTQCWQGDPKSRPSAKGLLDVLSHIN</sequence>
<dbReference type="PANTHER" id="PTHR44329">
    <property type="entry name" value="SERINE/THREONINE-PROTEIN KINASE TNNI3K-RELATED"/>
    <property type="match status" value="1"/>
</dbReference>
<dbReference type="Gene3D" id="1.10.510.10">
    <property type="entry name" value="Transferase(Phosphotransferase) domain 1"/>
    <property type="match status" value="1"/>
</dbReference>
<keyword evidence="6 9" id="KW-0067">ATP-binding</keyword>
<evidence type="ECO:0000256" key="1">
    <source>
        <dbReference type="ARBA" id="ARBA00012513"/>
    </source>
</evidence>
<dbReference type="SUPFAM" id="SSF56112">
    <property type="entry name" value="Protein kinase-like (PK-like)"/>
    <property type="match status" value="1"/>
</dbReference>
<keyword evidence="5" id="KW-0418">Kinase</keyword>
<evidence type="ECO:0000256" key="3">
    <source>
        <dbReference type="ARBA" id="ARBA00022679"/>
    </source>
</evidence>
<evidence type="ECO:0000256" key="7">
    <source>
        <dbReference type="ARBA" id="ARBA00047899"/>
    </source>
</evidence>
<keyword evidence="4 9" id="KW-0547">Nucleotide-binding</keyword>
<evidence type="ECO:0000313" key="12">
    <source>
        <dbReference type="EMBL" id="CAD5111642.1"/>
    </source>
</evidence>
<dbReference type="Pfam" id="PF00069">
    <property type="entry name" value="Pkinase"/>
    <property type="match status" value="1"/>
</dbReference>
<dbReference type="InterPro" id="IPR051681">
    <property type="entry name" value="Ser/Thr_Kinases-Pseudokinases"/>
</dbReference>
<dbReference type="PANTHER" id="PTHR44329:SF285">
    <property type="entry name" value="V-MOS MOLONEY MURINE SARCOMA VIRAL ONCO HOMOLOG"/>
    <property type="match status" value="1"/>
</dbReference>
<comment type="catalytic activity">
    <reaction evidence="7">
        <text>L-threonyl-[protein] + ATP = O-phospho-L-threonyl-[protein] + ADP + H(+)</text>
        <dbReference type="Rhea" id="RHEA:46608"/>
        <dbReference type="Rhea" id="RHEA-COMP:11060"/>
        <dbReference type="Rhea" id="RHEA-COMP:11605"/>
        <dbReference type="ChEBI" id="CHEBI:15378"/>
        <dbReference type="ChEBI" id="CHEBI:30013"/>
        <dbReference type="ChEBI" id="CHEBI:30616"/>
        <dbReference type="ChEBI" id="CHEBI:61977"/>
        <dbReference type="ChEBI" id="CHEBI:456216"/>
        <dbReference type="EC" id="2.7.11.1"/>
    </reaction>
</comment>
<keyword evidence="3" id="KW-0808">Transferase</keyword>
<gene>
    <name evidence="12" type="ORF">DGYR_LOCUS905</name>
</gene>
<evidence type="ECO:0000256" key="4">
    <source>
        <dbReference type="ARBA" id="ARBA00022741"/>
    </source>
</evidence>
<dbReference type="InterPro" id="IPR011009">
    <property type="entry name" value="Kinase-like_dom_sf"/>
</dbReference>
<evidence type="ECO:0000256" key="6">
    <source>
        <dbReference type="ARBA" id="ARBA00022840"/>
    </source>
</evidence>
<dbReference type="SMART" id="SM00220">
    <property type="entry name" value="S_TKc"/>
    <property type="match status" value="1"/>
</dbReference>
<dbReference type="EC" id="2.7.11.1" evidence="1"/>
<evidence type="ECO:0000256" key="2">
    <source>
        <dbReference type="ARBA" id="ARBA00022527"/>
    </source>
</evidence>
<evidence type="ECO:0000259" key="11">
    <source>
        <dbReference type="PROSITE" id="PS50011"/>
    </source>
</evidence>
<feature type="domain" description="Protein kinase" evidence="11">
    <location>
        <begin position="92"/>
        <end position="350"/>
    </location>
</feature>
<dbReference type="OrthoDB" id="4062651at2759"/>
<reference evidence="12 13" key="1">
    <citation type="submission" date="2020-08" db="EMBL/GenBank/DDBJ databases">
        <authorList>
            <person name="Hejnol A."/>
        </authorList>
    </citation>
    <scope>NUCLEOTIDE SEQUENCE [LARGE SCALE GENOMIC DNA]</scope>
</reference>
<feature type="binding site" evidence="9">
    <location>
        <position position="120"/>
    </location>
    <ligand>
        <name>ATP</name>
        <dbReference type="ChEBI" id="CHEBI:30616"/>
    </ligand>
</feature>
<evidence type="ECO:0000256" key="5">
    <source>
        <dbReference type="ARBA" id="ARBA00022777"/>
    </source>
</evidence>
<evidence type="ECO:0000313" key="13">
    <source>
        <dbReference type="Proteomes" id="UP000549394"/>
    </source>
</evidence>
<dbReference type="InterPro" id="IPR017441">
    <property type="entry name" value="Protein_kinase_ATP_BS"/>
</dbReference>
<comment type="caution">
    <text evidence="12">The sequence shown here is derived from an EMBL/GenBank/DDBJ whole genome shotgun (WGS) entry which is preliminary data.</text>
</comment>
<evidence type="ECO:0000256" key="10">
    <source>
        <dbReference type="RuleBase" id="RU000304"/>
    </source>
</evidence>
<evidence type="ECO:0000256" key="9">
    <source>
        <dbReference type="PROSITE-ProRule" id="PRU10141"/>
    </source>
</evidence>
<name>A0A7I8V5S0_9ANNE</name>
<dbReference type="InterPro" id="IPR000719">
    <property type="entry name" value="Prot_kinase_dom"/>
</dbReference>
<organism evidence="12 13">
    <name type="scientific">Dimorphilus gyrociliatus</name>
    <dbReference type="NCBI Taxonomy" id="2664684"/>
    <lineage>
        <taxon>Eukaryota</taxon>
        <taxon>Metazoa</taxon>
        <taxon>Spiralia</taxon>
        <taxon>Lophotrochozoa</taxon>
        <taxon>Annelida</taxon>
        <taxon>Polychaeta</taxon>
        <taxon>Polychaeta incertae sedis</taxon>
        <taxon>Dinophilidae</taxon>
        <taxon>Dimorphilus</taxon>
    </lineage>
</organism>
<protein>
    <recommendedName>
        <fullName evidence="1">non-specific serine/threonine protein kinase</fullName>
        <ecNumber evidence="1">2.7.11.1</ecNumber>
    </recommendedName>
</protein>
<keyword evidence="2 10" id="KW-0723">Serine/threonine-protein kinase</keyword>
<dbReference type="AlphaFoldDB" id="A0A7I8V5S0"/>
<dbReference type="GO" id="GO:0004674">
    <property type="term" value="F:protein serine/threonine kinase activity"/>
    <property type="evidence" value="ECO:0007669"/>
    <property type="project" value="UniProtKB-KW"/>
</dbReference>
<dbReference type="PROSITE" id="PS00107">
    <property type="entry name" value="PROTEIN_KINASE_ATP"/>
    <property type="match status" value="1"/>
</dbReference>
<dbReference type="InterPro" id="IPR008271">
    <property type="entry name" value="Ser/Thr_kinase_AS"/>
</dbReference>
<evidence type="ECO:0000256" key="8">
    <source>
        <dbReference type="ARBA" id="ARBA00048679"/>
    </source>
</evidence>
<dbReference type="EMBL" id="CAJFCJ010000002">
    <property type="protein sequence ID" value="CAD5111642.1"/>
    <property type="molecule type" value="Genomic_DNA"/>
</dbReference>
<dbReference type="PROSITE" id="PS00108">
    <property type="entry name" value="PROTEIN_KINASE_ST"/>
    <property type="match status" value="1"/>
</dbReference>
<dbReference type="Proteomes" id="UP000549394">
    <property type="component" value="Unassembled WGS sequence"/>
</dbReference>
<dbReference type="PROSITE" id="PS50011">
    <property type="entry name" value="PROTEIN_KINASE_DOM"/>
    <property type="match status" value="1"/>
</dbReference>
<comment type="catalytic activity">
    <reaction evidence="8">
        <text>L-seryl-[protein] + ATP = O-phospho-L-seryl-[protein] + ADP + H(+)</text>
        <dbReference type="Rhea" id="RHEA:17989"/>
        <dbReference type="Rhea" id="RHEA-COMP:9863"/>
        <dbReference type="Rhea" id="RHEA-COMP:11604"/>
        <dbReference type="ChEBI" id="CHEBI:15378"/>
        <dbReference type="ChEBI" id="CHEBI:29999"/>
        <dbReference type="ChEBI" id="CHEBI:30616"/>
        <dbReference type="ChEBI" id="CHEBI:83421"/>
        <dbReference type="ChEBI" id="CHEBI:456216"/>
        <dbReference type="EC" id="2.7.11.1"/>
    </reaction>
</comment>
<proteinExistence type="inferred from homology"/>